<dbReference type="GO" id="GO:0004029">
    <property type="term" value="F:aldehyde dehydrogenase (NAD+) activity"/>
    <property type="evidence" value="ECO:0007669"/>
    <property type="project" value="UniProtKB-EC"/>
</dbReference>
<proteinExistence type="inferred from homology"/>
<sequence length="481" mass="50164">MTVPEPNHTRETVYVDGAWVPSTGAGTLPVVNPYTEQVIGTVPEGTPEDVDRAARAAARALPGWAATPLAERVKTCSVIAEGLKARAQEIALTASREMGAPWQLAVMVQAGLPVIDFASMEDVAGQVEWERRSGNSVLVRQPVGVVGAITPWNYPLHQIAAKVAPALVAGCPVVVKPSELVPGVAYLLAEIIDAAGLPPGVFNLVPGTGPVVGEAIVEHPAVDMVSFTGSTRAGRRVAELAARAPKRTSLELGGKSASVLLGDLTAEEFGNAVAGSLTGCLINSGQTCSATTRLLVPRARLAETEELLTLFTQFATIGDPMDPATQQGPLVSKVQQERVRAYIRDAIDDGARLVAGGPEQPETTPTGFFVRPTVLVAEAGTRIEQEEVFGPVLTVVPYDGGDDEALVIANGTPYGLSGAVWAGDLDRASAFARRMRTGQVAVNGGVFNPTAPFGGFGQSGYGRELGALGIEEFTALTSLQF</sequence>
<evidence type="ECO:0000256" key="6">
    <source>
        <dbReference type="RuleBase" id="RU003345"/>
    </source>
</evidence>
<dbReference type="InterPro" id="IPR016162">
    <property type="entry name" value="Ald_DH_N"/>
</dbReference>
<dbReference type="AlphaFoldDB" id="A0A8J3RWT5"/>
<dbReference type="Pfam" id="PF00171">
    <property type="entry name" value="Aldedh"/>
    <property type="match status" value="1"/>
</dbReference>
<dbReference type="InterPro" id="IPR015590">
    <property type="entry name" value="Aldehyde_DH_dom"/>
</dbReference>
<evidence type="ECO:0000256" key="4">
    <source>
        <dbReference type="ARBA" id="ARBA00049194"/>
    </source>
</evidence>
<dbReference type="FunFam" id="3.40.605.10:FF:000007">
    <property type="entry name" value="NAD/NADP-dependent betaine aldehyde dehydrogenase"/>
    <property type="match status" value="1"/>
</dbReference>
<accession>A0A8J3RWT5</accession>
<dbReference type="InterPro" id="IPR029510">
    <property type="entry name" value="Ald_DH_CS_GLU"/>
</dbReference>
<reference evidence="8 9" key="1">
    <citation type="submission" date="2021-01" db="EMBL/GenBank/DDBJ databases">
        <title>Whole genome shotgun sequence of Planobispora longispora NBRC 13918.</title>
        <authorList>
            <person name="Komaki H."/>
            <person name="Tamura T."/>
        </authorList>
    </citation>
    <scope>NUCLEOTIDE SEQUENCE [LARGE SCALE GENOMIC DNA]</scope>
    <source>
        <strain evidence="8 9">NBRC 13918</strain>
    </source>
</reference>
<dbReference type="PANTHER" id="PTHR42804">
    <property type="entry name" value="ALDEHYDE DEHYDROGENASE"/>
    <property type="match status" value="1"/>
</dbReference>
<evidence type="ECO:0000259" key="7">
    <source>
        <dbReference type="Pfam" id="PF00171"/>
    </source>
</evidence>
<comment type="similarity">
    <text evidence="1 6">Belongs to the aldehyde dehydrogenase family.</text>
</comment>
<dbReference type="Proteomes" id="UP000616724">
    <property type="component" value="Unassembled WGS sequence"/>
</dbReference>
<dbReference type="PANTHER" id="PTHR42804:SF1">
    <property type="entry name" value="ALDEHYDE DEHYDROGENASE-RELATED"/>
    <property type="match status" value="1"/>
</dbReference>
<comment type="caution">
    <text evidence="8">The sequence shown here is derived from an EMBL/GenBank/DDBJ whole genome shotgun (WGS) entry which is preliminary data.</text>
</comment>
<evidence type="ECO:0000256" key="3">
    <source>
        <dbReference type="ARBA" id="ARBA00024226"/>
    </source>
</evidence>
<dbReference type="InterPro" id="IPR016161">
    <property type="entry name" value="Ald_DH/histidinol_DH"/>
</dbReference>
<dbReference type="RefSeq" id="WP_203895367.1">
    <property type="nucleotide sequence ID" value="NZ_BOOH01000066.1"/>
</dbReference>
<evidence type="ECO:0000313" key="8">
    <source>
        <dbReference type="EMBL" id="GIH80964.1"/>
    </source>
</evidence>
<protein>
    <recommendedName>
        <fullName evidence="3">aldehyde dehydrogenase (NAD(+))</fullName>
        <ecNumber evidence="3">1.2.1.3</ecNumber>
    </recommendedName>
</protein>
<feature type="domain" description="Aldehyde dehydrogenase" evidence="7">
    <location>
        <begin position="19"/>
        <end position="477"/>
    </location>
</feature>
<feature type="active site" evidence="5">
    <location>
        <position position="251"/>
    </location>
</feature>
<dbReference type="Gene3D" id="3.40.605.10">
    <property type="entry name" value="Aldehyde Dehydrogenase, Chain A, domain 1"/>
    <property type="match status" value="1"/>
</dbReference>
<keyword evidence="2 6" id="KW-0560">Oxidoreductase</keyword>
<dbReference type="InterPro" id="IPR016163">
    <property type="entry name" value="Ald_DH_C"/>
</dbReference>
<dbReference type="PROSITE" id="PS00070">
    <property type="entry name" value="ALDEHYDE_DEHYDR_CYS"/>
    <property type="match status" value="1"/>
</dbReference>
<evidence type="ECO:0000313" key="9">
    <source>
        <dbReference type="Proteomes" id="UP000616724"/>
    </source>
</evidence>
<dbReference type="InterPro" id="IPR016160">
    <property type="entry name" value="Ald_DH_CS_CYS"/>
</dbReference>
<dbReference type="SUPFAM" id="SSF53720">
    <property type="entry name" value="ALDH-like"/>
    <property type="match status" value="1"/>
</dbReference>
<dbReference type="CDD" id="cd07138">
    <property type="entry name" value="ALDH_CddD_SSP0762"/>
    <property type="match status" value="1"/>
</dbReference>
<dbReference type="Gene3D" id="3.40.309.10">
    <property type="entry name" value="Aldehyde Dehydrogenase, Chain A, domain 2"/>
    <property type="match status" value="1"/>
</dbReference>
<evidence type="ECO:0000256" key="2">
    <source>
        <dbReference type="ARBA" id="ARBA00023002"/>
    </source>
</evidence>
<dbReference type="PROSITE" id="PS00687">
    <property type="entry name" value="ALDEHYDE_DEHYDR_GLU"/>
    <property type="match status" value="1"/>
</dbReference>
<keyword evidence="9" id="KW-1185">Reference proteome</keyword>
<name>A0A8J3RWT5_9ACTN</name>
<dbReference type="EC" id="1.2.1.3" evidence="3"/>
<evidence type="ECO:0000256" key="5">
    <source>
        <dbReference type="PROSITE-ProRule" id="PRU10007"/>
    </source>
</evidence>
<evidence type="ECO:0000256" key="1">
    <source>
        <dbReference type="ARBA" id="ARBA00009986"/>
    </source>
</evidence>
<gene>
    <name evidence="8" type="ORF">Plo01_73930</name>
</gene>
<comment type="catalytic activity">
    <reaction evidence="4">
        <text>an aldehyde + NAD(+) + H2O = a carboxylate + NADH + 2 H(+)</text>
        <dbReference type="Rhea" id="RHEA:16185"/>
        <dbReference type="ChEBI" id="CHEBI:15377"/>
        <dbReference type="ChEBI" id="CHEBI:15378"/>
        <dbReference type="ChEBI" id="CHEBI:17478"/>
        <dbReference type="ChEBI" id="CHEBI:29067"/>
        <dbReference type="ChEBI" id="CHEBI:57540"/>
        <dbReference type="ChEBI" id="CHEBI:57945"/>
        <dbReference type="EC" id="1.2.1.3"/>
    </reaction>
</comment>
<organism evidence="8 9">
    <name type="scientific">Planobispora longispora</name>
    <dbReference type="NCBI Taxonomy" id="28887"/>
    <lineage>
        <taxon>Bacteria</taxon>
        <taxon>Bacillati</taxon>
        <taxon>Actinomycetota</taxon>
        <taxon>Actinomycetes</taxon>
        <taxon>Streptosporangiales</taxon>
        <taxon>Streptosporangiaceae</taxon>
        <taxon>Planobispora</taxon>
    </lineage>
</organism>
<dbReference type="EMBL" id="BOOH01000066">
    <property type="protein sequence ID" value="GIH80964.1"/>
    <property type="molecule type" value="Genomic_DNA"/>
</dbReference>